<dbReference type="AlphaFoldDB" id="A0A1M6E074"/>
<feature type="transmembrane region" description="Helical" evidence="1">
    <location>
        <begin position="31"/>
        <end position="49"/>
    </location>
</feature>
<evidence type="ECO:0000313" key="3">
    <source>
        <dbReference type="Proteomes" id="UP000184192"/>
    </source>
</evidence>
<keyword evidence="1" id="KW-1133">Transmembrane helix</keyword>
<keyword evidence="1" id="KW-0812">Transmembrane</keyword>
<keyword evidence="3" id="KW-1185">Reference proteome</keyword>
<evidence type="ECO:0000313" key="2">
    <source>
        <dbReference type="EMBL" id="SHI78668.1"/>
    </source>
</evidence>
<dbReference type="eggNOG" id="ENOG50312N5">
    <property type="taxonomic scope" value="Bacteria"/>
</dbReference>
<protein>
    <submittedName>
        <fullName evidence="2">Uncharacterized protein</fullName>
    </submittedName>
</protein>
<accession>A0A1M6E074</accession>
<dbReference type="Proteomes" id="UP000184192">
    <property type="component" value="Unassembled WGS sequence"/>
</dbReference>
<gene>
    <name evidence="2" type="ORF">SAMN05444350_10810</name>
</gene>
<name>A0A1M6E074_9BACE</name>
<organism evidence="2 3">
    <name type="scientific">Bacteroides stercorirosoris</name>
    <dbReference type="NCBI Taxonomy" id="871324"/>
    <lineage>
        <taxon>Bacteria</taxon>
        <taxon>Pseudomonadati</taxon>
        <taxon>Bacteroidota</taxon>
        <taxon>Bacteroidia</taxon>
        <taxon>Bacteroidales</taxon>
        <taxon>Bacteroidaceae</taxon>
        <taxon>Bacteroides</taxon>
    </lineage>
</organism>
<evidence type="ECO:0000256" key="1">
    <source>
        <dbReference type="SAM" id="Phobius"/>
    </source>
</evidence>
<reference evidence="3" key="1">
    <citation type="submission" date="2016-11" db="EMBL/GenBank/DDBJ databases">
        <authorList>
            <person name="Varghese N."/>
            <person name="Submissions S."/>
        </authorList>
    </citation>
    <scope>NUCLEOTIDE SEQUENCE [LARGE SCALE GENOMIC DNA]</scope>
    <source>
        <strain evidence="3">DSM 26884</strain>
    </source>
</reference>
<proteinExistence type="predicted"/>
<dbReference type="EMBL" id="FQZN01000008">
    <property type="protein sequence ID" value="SHI78668.1"/>
    <property type="molecule type" value="Genomic_DNA"/>
</dbReference>
<keyword evidence="1" id="KW-0472">Membrane</keyword>
<sequence length="246" mass="29042">MRINQQLKEQMKKKLKEIITSPTTTRRLGDFICNFTAVVLGIIITFIGSDMIQEHNKKKEVTQALQLVKSELLINKEIIEDMRELEIFNKQGARYLLQYKDRINETSSDSLNYYNYFLFQSRDFLPLTDAMEMLSASSLMQNIESKELVVQIIQAYAVIKNSHKFYEGFSKTKENMTAKLTDRQDFQEFSNKDKTTLRETWNFVFNLPEGLAAIRQISYIHDDPRLTYNHHLELIDETIKRIDKEY</sequence>